<dbReference type="CDD" id="cd18809">
    <property type="entry name" value="SF1_C_RecD"/>
    <property type="match status" value="1"/>
</dbReference>
<name>A0A7M1RYC0_9CAUD</name>
<evidence type="ECO:0000313" key="1">
    <source>
        <dbReference type="EMBL" id="QOR58902.1"/>
    </source>
</evidence>
<reference evidence="1 2" key="1">
    <citation type="submission" date="2020-07" db="EMBL/GenBank/DDBJ databases">
        <title>Taxonomic proposal: Crassvirales, a new order of highly abundant and diverse bacterial viruses.</title>
        <authorList>
            <person name="Shkoporov A.N."/>
            <person name="Stockdale S.R."/>
            <person name="Guerin E."/>
            <person name="Ross R.P."/>
            <person name="Hill C."/>
        </authorList>
    </citation>
    <scope>NUCLEOTIDE SEQUENCE [LARGE SCALE GENOMIC DNA]</scope>
</reference>
<keyword evidence="1" id="KW-0547">Nucleotide-binding</keyword>
<dbReference type="GeneID" id="65129385"/>
<protein>
    <submittedName>
        <fullName evidence="1">ATP-dependent DNA helicase</fullName>
    </submittedName>
</protein>
<dbReference type="GO" id="GO:0004386">
    <property type="term" value="F:helicase activity"/>
    <property type="evidence" value="ECO:0007669"/>
    <property type="project" value="UniProtKB-KW"/>
</dbReference>
<dbReference type="Gene3D" id="3.40.50.300">
    <property type="entry name" value="P-loop containing nucleotide triphosphate hydrolases"/>
    <property type="match status" value="2"/>
</dbReference>
<dbReference type="KEGG" id="vg:65129385"/>
<dbReference type="InterPro" id="IPR027417">
    <property type="entry name" value="P-loop_NTPase"/>
</dbReference>
<keyword evidence="2" id="KW-1185">Reference proteome</keyword>
<organism evidence="1 2">
    <name type="scientific">uncultured phage cr8_1</name>
    <dbReference type="NCBI Taxonomy" id="2772068"/>
    <lineage>
        <taxon>Viruses</taxon>
        <taxon>Duplodnaviria</taxon>
        <taxon>Heunggongvirae</taxon>
        <taxon>Uroviricota</taxon>
        <taxon>Caudoviricetes</taxon>
        <taxon>Crassvirales</taxon>
        <taxon>Intestiviridae</taxon>
        <taxon>Obtuvirinae</taxon>
        <taxon>Fohxhuevirus</taxon>
        <taxon>Fohxhuevirus gastrointestinalis</taxon>
    </lineage>
</organism>
<keyword evidence="1" id="KW-0347">Helicase</keyword>
<sequence>MHNEDTLVGGPLNRTDKNRAEIAGLTKDQQKAYQGLIEFINKPFNRNDFKRALVGAGGVGKTFLLKTILKNCNISFSQIGVSAPSHKACRVIRDSLAGLPVNVNTIQSDYGMRPDYNIDKFNERDIQFSRQGRIKVEDYNLYVVDEASMINKALFNYMCKILINNCCKLLLLGDVDQVPPVNELEPSAFKNVTTYRLTQIVRQDEDNPIRKICSMLRNDVEHNTFTFLNYISTHKSEFDSTMTKGFMVCNSAEFQHQVELQFSDEAITKNTDYVKVIAYTNIAVSAWNKFIREAIIKDSEKSVITKNDLITSYITLVNEFKETIIRNSEDYIVRDIANYTHPKYDIKGFMVKFQAVHGGQVTSPLFVLDHRDRYSIKKYCQLCNDLIEQAKNAPKQQRAAKWKKYFEFRESCLILINIAKADGTVLHYRNLDYGFSLTSHKSQGSTYNVSMVDINDIVYDKNGHPYNNAKDINRRLYVAVSRAKEKVILRYG</sequence>
<accession>A0A7M1RYC0</accession>
<proteinExistence type="predicted"/>
<keyword evidence="1" id="KW-0067">ATP-binding</keyword>
<dbReference type="Pfam" id="PF13604">
    <property type="entry name" value="AAA_30"/>
    <property type="match status" value="1"/>
</dbReference>
<dbReference type="RefSeq" id="YP_010111060.1">
    <property type="nucleotide sequence ID" value="NC_055877.1"/>
</dbReference>
<evidence type="ECO:0000313" key="2">
    <source>
        <dbReference type="Proteomes" id="UP000594003"/>
    </source>
</evidence>
<keyword evidence="1" id="KW-0378">Hydrolase</keyword>
<dbReference type="EMBL" id="MT774384">
    <property type="protein sequence ID" value="QOR58902.1"/>
    <property type="molecule type" value="Genomic_DNA"/>
</dbReference>
<dbReference type="Proteomes" id="UP000594003">
    <property type="component" value="Segment"/>
</dbReference>
<dbReference type="SUPFAM" id="SSF52540">
    <property type="entry name" value="P-loop containing nucleoside triphosphate hydrolases"/>
    <property type="match status" value="1"/>
</dbReference>